<accession>A0A3N0VTU4</accession>
<dbReference type="GO" id="GO:0016853">
    <property type="term" value="F:isomerase activity"/>
    <property type="evidence" value="ECO:0007669"/>
    <property type="project" value="UniProtKB-KW"/>
</dbReference>
<reference evidence="1 3" key="1">
    <citation type="submission" date="2018-11" db="EMBL/GenBank/DDBJ databases">
        <title>Proposal to divide the Flavobacteriaceae and reorganize its genera based on Amino Acid Identity values calculated from whole genome sequences.</title>
        <authorList>
            <person name="Nicholson A.C."/>
            <person name="Gulvik C.A."/>
            <person name="Whitney A.M."/>
            <person name="Humrighouse B.W."/>
            <person name="Bell M."/>
            <person name="Holmes B."/>
            <person name="Steigerwalt A."/>
            <person name="Villarma A."/>
            <person name="Sheth M."/>
            <person name="Batra D."/>
            <person name="Pryor J."/>
            <person name="Bernardet J.-F."/>
            <person name="Hugo C."/>
            <person name="Kampfer P."/>
            <person name="Newman J."/>
            <person name="Mcquiston J.R."/>
        </authorList>
    </citation>
    <scope>NUCLEOTIDE SEQUENCE [LARGE SCALE GENOMIC DNA]</scope>
    <source>
        <strain evidence="1 3">DSM 15235</strain>
    </source>
</reference>
<dbReference type="PANTHER" id="PTHR13887:SF54">
    <property type="entry name" value="DSBA FAMILY PROTEIN"/>
    <property type="match status" value="1"/>
</dbReference>
<dbReference type="Gene3D" id="3.40.30.10">
    <property type="entry name" value="Glutaredoxin"/>
    <property type="match status" value="1"/>
</dbReference>
<dbReference type="AlphaFoldDB" id="A0A3N0VTU4"/>
<reference evidence="2 4" key="2">
    <citation type="submission" date="2019-03" db="EMBL/GenBank/DDBJ databases">
        <title>Genomic Encyclopedia of Archaeal and Bacterial Type Strains, Phase II (KMG-II): from individual species to whole genera.</title>
        <authorList>
            <person name="Goeker M."/>
        </authorList>
    </citation>
    <scope>NUCLEOTIDE SEQUENCE [LARGE SCALE GENOMIC DNA]</scope>
    <source>
        <strain evidence="2 4">DSM 15235</strain>
    </source>
</reference>
<sequence length="339" mass="39000">MLNQNHHTLDITLFTILSLFINLINPNNSNKMNKNPLLNCDYEKGVCEVLETPAQETSSEQLKDLSADKIHIIYYTDPICSSCWGIEPQLRKLKLEYGDYVDVDYRMGGLLPSWDIYNSGGISKPSDVAIHWEEVSPYYKMPIDGGVWLEDPLNSSYPPSIAVKAAQMQDKNKAVTFLRIIREMVFLDKLNITKIEHLEKAASLAKLDVEQWKQDYESSAQLEFKKDLDLGRQIGVRGFPTLIFVKDDEMLDVLYGSKPYADFEHRVKKINPEAKKNIYSTEWEKLFSIYPTLTTQEFAVLSNISFEKALEALQNLTTDHKITRKKVKNGDLWILNNHK</sequence>
<dbReference type="PANTHER" id="PTHR13887">
    <property type="entry name" value="GLUTATHIONE S-TRANSFERASE KAPPA"/>
    <property type="match status" value="1"/>
</dbReference>
<evidence type="ECO:0000313" key="2">
    <source>
        <dbReference type="EMBL" id="TDX91407.1"/>
    </source>
</evidence>
<protein>
    <submittedName>
        <fullName evidence="2">DsbA family dithiol-disulfide isomerase</fullName>
    </submittedName>
    <submittedName>
        <fullName evidence="1">DsbA family protein</fullName>
    </submittedName>
</protein>
<dbReference type="EMBL" id="SOQW01000003">
    <property type="protein sequence ID" value="TDX91407.1"/>
    <property type="molecule type" value="Genomic_DNA"/>
</dbReference>
<keyword evidence="2" id="KW-0413">Isomerase</keyword>
<dbReference type="Pfam" id="PF13743">
    <property type="entry name" value="Thioredoxin_5"/>
    <property type="match status" value="1"/>
</dbReference>
<dbReference type="Gene3D" id="1.10.472.60">
    <property type="entry name" value="putative protein disulfide isomerase domain"/>
    <property type="match status" value="1"/>
</dbReference>
<dbReference type="SUPFAM" id="SSF52833">
    <property type="entry name" value="Thioredoxin-like"/>
    <property type="match status" value="1"/>
</dbReference>
<dbReference type="Proteomes" id="UP000269375">
    <property type="component" value="Unassembled WGS sequence"/>
</dbReference>
<gene>
    <name evidence="2" type="ORF">BCF50_2539</name>
    <name evidence="1" type="ORF">EGI05_16875</name>
</gene>
<evidence type="ECO:0000313" key="4">
    <source>
        <dbReference type="Proteomes" id="UP000295709"/>
    </source>
</evidence>
<dbReference type="OrthoDB" id="9813770at2"/>
<dbReference type="InterPro" id="IPR036249">
    <property type="entry name" value="Thioredoxin-like_sf"/>
</dbReference>
<dbReference type="EMBL" id="RJTX01000004">
    <property type="protein sequence ID" value="ROH96175.1"/>
    <property type="molecule type" value="Genomic_DNA"/>
</dbReference>
<organism evidence="1 3">
    <name type="scientific">Chryseobacterium daecheongense</name>
    <dbReference type="NCBI Taxonomy" id="192389"/>
    <lineage>
        <taxon>Bacteria</taxon>
        <taxon>Pseudomonadati</taxon>
        <taxon>Bacteroidota</taxon>
        <taxon>Flavobacteriia</taxon>
        <taxon>Flavobacteriales</taxon>
        <taxon>Weeksellaceae</taxon>
        <taxon>Chryseobacterium group</taxon>
        <taxon>Chryseobacterium</taxon>
    </lineage>
</organism>
<dbReference type="Proteomes" id="UP000295709">
    <property type="component" value="Unassembled WGS sequence"/>
</dbReference>
<evidence type="ECO:0000313" key="3">
    <source>
        <dbReference type="Proteomes" id="UP000269375"/>
    </source>
</evidence>
<keyword evidence="4" id="KW-1185">Reference proteome</keyword>
<dbReference type="CDD" id="cd03025">
    <property type="entry name" value="DsbA_FrnE_like"/>
    <property type="match status" value="1"/>
</dbReference>
<proteinExistence type="predicted"/>
<comment type="caution">
    <text evidence="1">The sequence shown here is derived from an EMBL/GenBank/DDBJ whole genome shotgun (WGS) entry which is preliminary data.</text>
</comment>
<name>A0A3N0VTU4_9FLAO</name>
<evidence type="ECO:0000313" key="1">
    <source>
        <dbReference type="EMBL" id="ROH96175.1"/>
    </source>
</evidence>